<dbReference type="InterPro" id="IPR000719">
    <property type="entry name" value="Prot_kinase_dom"/>
</dbReference>
<proteinExistence type="predicted"/>
<accession>A0AAV4FMK3</accession>
<dbReference type="InterPro" id="IPR008271">
    <property type="entry name" value="Ser/Thr_kinase_AS"/>
</dbReference>
<reference evidence="3 4" key="1">
    <citation type="journal article" date="2021" name="Elife">
        <title>Chloroplast acquisition without the gene transfer in kleptoplastic sea slugs, Plakobranchus ocellatus.</title>
        <authorList>
            <person name="Maeda T."/>
            <person name="Takahashi S."/>
            <person name="Yoshida T."/>
            <person name="Shimamura S."/>
            <person name="Takaki Y."/>
            <person name="Nagai Y."/>
            <person name="Toyoda A."/>
            <person name="Suzuki Y."/>
            <person name="Arimoto A."/>
            <person name="Ishii H."/>
            <person name="Satoh N."/>
            <person name="Nishiyama T."/>
            <person name="Hasebe M."/>
            <person name="Maruyama T."/>
            <person name="Minagawa J."/>
            <person name="Obokata J."/>
            <person name="Shigenobu S."/>
        </authorList>
    </citation>
    <scope>NUCLEOTIDE SEQUENCE [LARGE SCALE GENOMIC DNA]</scope>
</reference>
<evidence type="ECO:0000256" key="1">
    <source>
        <dbReference type="ARBA" id="ARBA00022574"/>
    </source>
</evidence>
<organism evidence="3 4">
    <name type="scientific">Elysia marginata</name>
    <dbReference type="NCBI Taxonomy" id="1093978"/>
    <lineage>
        <taxon>Eukaryota</taxon>
        <taxon>Metazoa</taxon>
        <taxon>Spiralia</taxon>
        <taxon>Lophotrochozoa</taxon>
        <taxon>Mollusca</taxon>
        <taxon>Gastropoda</taxon>
        <taxon>Heterobranchia</taxon>
        <taxon>Euthyneura</taxon>
        <taxon>Panpulmonata</taxon>
        <taxon>Sacoglossa</taxon>
        <taxon>Placobranchoidea</taxon>
        <taxon>Plakobranchidae</taxon>
        <taxon>Elysia</taxon>
    </lineage>
</organism>
<dbReference type="AlphaFoldDB" id="A0AAV4FMK3"/>
<dbReference type="EMBL" id="BMAT01004482">
    <property type="protein sequence ID" value="GFR74329.1"/>
    <property type="molecule type" value="Genomic_DNA"/>
</dbReference>
<dbReference type="GO" id="GO:0004674">
    <property type="term" value="F:protein serine/threonine kinase activity"/>
    <property type="evidence" value="ECO:0007669"/>
    <property type="project" value="InterPro"/>
</dbReference>
<name>A0AAV4FMK3_9GAST</name>
<dbReference type="GO" id="GO:0034272">
    <property type="term" value="C:phosphatidylinositol 3-kinase complex, class III, type II"/>
    <property type="evidence" value="ECO:0007669"/>
    <property type="project" value="TreeGrafter"/>
</dbReference>
<dbReference type="GO" id="GO:0045324">
    <property type="term" value="P:late endosome to vacuole transport"/>
    <property type="evidence" value="ECO:0007669"/>
    <property type="project" value="InterPro"/>
</dbReference>
<evidence type="ECO:0000259" key="2">
    <source>
        <dbReference type="PROSITE" id="PS50011"/>
    </source>
</evidence>
<keyword evidence="1" id="KW-0853">WD repeat</keyword>
<gene>
    <name evidence="3" type="ORF">ElyMa_002160300</name>
</gene>
<dbReference type="PROSITE" id="PS50011">
    <property type="entry name" value="PROTEIN_KINASE_DOM"/>
    <property type="match status" value="1"/>
</dbReference>
<dbReference type="InterPro" id="IPR011009">
    <property type="entry name" value="Kinase-like_dom_sf"/>
</dbReference>
<protein>
    <submittedName>
        <fullName evidence="3">Phosphoinositide 3-kinase regulatory subunit 4</fullName>
    </submittedName>
</protein>
<keyword evidence="4" id="KW-1185">Reference proteome</keyword>
<dbReference type="PROSITE" id="PS00108">
    <property type="entry name" value="PROTEIN_KINASE_ST"/>
    <property type="match status" value="1"/>
</dbReference>
<dbReference type="PANTHER" id="PTHR17583:SF0">
    <property type="entry name" value="PHOSPHOINOSITIDE 3-KINASE REGULATORY SUBUNIT 4"/>
    <property type="match status" value="1"/>
</dbReference>
<sequence>MPQKLDRAAVLIRQYVKYSLYDRLSTRPFLTVIEKKWIAFQLLCALNQCHKVQVCHGDIKTENVLLTGWNWLLLTDFASFKPTYLPFDNPADYSYFFDTSRRRVCYIAPERFIRRPPSEGGGNTESTKAQRENDRLKPAMDIFSAGCVIIELFCDGVPPFDLSQLLNYSSKNYSPWKLIDTIPDNNIKVETS</sequence>
<dbReference type="Pfam" id="PF00069">
    <property type="entry name" value="Pkinase"/>
    <property type="match status" value="1"/>
</dbReference>
<dbReference type="SMART" id="SM00220">
    <property type="entry name" value="S_TKc"/>
    <property type="match status" value="1"/>
</dbReference>
<evidence type="ECO:0000313" key="3">
    <source>
        <dbReference type="EMBL" id="GFR74329.1"/>
    </source>
</evidence>
<evidence type="ECO:0000313" key="4">
    <source>
        <dbReference type="Proteomes" id="UP000762676"/>
    </source>
</evidence>
<dbReference type="GO" id="GO:0005770">
    <property type="term" value="C:late endosome"/>
    <property type="evidence" value="ECO:0007669"/>
    <property type="project" value="TreeGrafter"/>
</dbReference>
<dbReference type="Proteomes" id="UP000762676">
    <property type="component" value="Unassembled WGS sequence"/>
</dbReference>
<dbReference type="GO" id="GO:0005524">
    <property type="term" value="F:ATP binding"/>
    <property type="evidence" value="ECO:0007669"/>
    <property type="project" value="InterPro"/>
</dbReference>
<dbReference type="SUPFAM" id="SSF56112">
    <property type="entry name" value="Protein kinase-like (PK-like)"/>
    <property type="match status" value="1"/>
</dbReference>
<feature type="domain" description="Protein kinase" evidence="2">
    <location>
        <begin position="1"/>
        <end position="192"/>
    </location>
</feature>
<dbReference type="InterPro" id="IPR045162">
    <property type="entry name" value="Vps15-like"/>
</dbReference>
<dbReference type="PANTHER" id="PTHR17583">
    <property type="entry name" value="PHOSPHOINOSITIDE 3-KINASE REGULATORY SUBUNIT 4"/>
    <property type="match status" value="1"/>
</dbReference>
<dbReference type="GO" id="GO:0071561">
    <property type="term" value="C:nucleus-vacuole junction"/>
    <property type="evidence" value="ECO:0007669"/>
    <property type="project" value="TreeGrafter"/>
</dbReference>
<dbReference type="GO" id="GO:0034271">
    <property type="term" value="C:phosphatidylinositol 3-kinase complex, class III, type I"/>
    <property type="evidence" value="ECO:0007669"/>
    <property type="project" value="TreeGrafter"/>
</dbReference>
<comment type="caution">
    <text evidence="3">The sequence shown here is derived from an EMBL/GenBank/DDBJ whole genome shotgun (WGS) entry which is preliminary data.</text>
</comment>
<dbReference type="GO" id="GO:0006623">
    <property type="term" value="P:protein targeting to vacuole"/>
    <property type="evidence" value="ECO:0007669"/>
    <property type="project" value="TreeGrafter"/>
</dbReference>
<dbReference type="GO" id="GO:0016236">
    <property type="term" value="P:macroautophagy"/>
    <property type="evidence" value="ECO:0007669"/>
    <property type="project" value="InterPro"/>
</dbReference>
<dbReference type="Gene3D" id="1.10.510.10">
    <property type="entry name" value="Transferase(Phosphotransferase) domain 1"/>
    <property type="match status" value="1"/>
</dbReference>